<evidence type="ECO:0000256" key="1">
    <source>
        <dbReference type="ARBA" id="ARBA00010396"/>
    </source>
</evidence>
<dbReference type="PIRSF" id="PIRSF004486">
    <property type="entry name" value="MraW"/>
    <property type="match status" value="1"/>
</dbReference>
<dbReference type="Proteomes" id="UP000282321">
    <property type="component" value="Unassembled WGS sequence"/>
</dbReference>
<keyword evidence="2 6" id="KW-0698">rRNA processing</keyword>
<feature type="binding site" evidence="6">
    <location>
        <position position="80"/>
    </location>
    <ligand>
        <name>S-adenosyl-L-methionine</name>
        <dbReference type="ChEBI" id="CHEBI:59789"/>
    </ligand>
</feature>
<sequence length="283" mass="32685">MLEHVPVLLDESAEFICSNLVEGTIIDCTCGAGGHSRAFLERTENNVKLICIDRDKDAIEIAKENLSEYGNRVEFMNIRFSEIDGIFRERMINRVFFDLGISTMQIDAFEKGFTYKKDQKLDMGMGKNDITAYKIVNEYSFEKLVEIFKTFGQERFSTRIADRIVNERNIKPIETTGELALIIRKTVPRNLQLKTLSRIFQSLRIAVNEELSELEKALAISIDNLDRDGRIGVITYHSLERNIVRRLTVTRDDVKVKKKNPGRDEIKNNRRARSAKLYKIVKL</sequence>
<gene>
    <name evidence="6" type="primary">rsmH</name>
    <name evidence="7" type="ORF">DRP44_01670</name>
</gene>
<keyword evidence="5 6" id="KW-0949">S-adenosyl-L-methionine</keyword>
<keyword evidence="4 6" id="KW-0808">Transferase</keyword>
<feature type="binding site" evidence="6">
    <location>
        <position position="98"/>
    </location>
    <ligand>
        <name>S-adenosyl-L-methionine</name>
        <dbReference type="ChEBI" id="CHEBI:59789"/>
    </ligand>
</feature>
<protein>
    <recommendedName>
        <fullName evidence="6">Ribosomal RNA small subunit methyltransferase H</fullName>
        <ecNumber evidence="6">2.1.1.199</ecNumber>
    </recommendedName>
    <alternativeName>
        <fullName evidence="6">16S rRNA m(4)C1402 methyltransferase</fullName>
    </alternativeName>
    <alternativeName>
        <fullName evidence="6">rRNA (cytosine-N(4)-)-methyltransferase RsmH</fullName>
    </alternativeName>
</protein>
<dbReference type="GO" id="GO:0005737">
    <property type="term" value="C:cytoplasm"/>
    <property type="evidence" value="ECO:0007669"/>
    <property type="project" value="UniProtKB-SubCell"/>
</dbReference>
<feature type="binding site" evidence="6">
    <location>
        <begin position="33"/>
        <end position="35"/>
    </location>
    <ligand>
        <name>S-adenosyl-L-methionine</name>
        <dbReference type="ChEBI" id="CHEBI:59789"/>
    </ligand>
</feature>
<proteinExistence type="inferred from homology"/>
<dbReference type="CDD" id="cd02440">
    <property type="entry name" value="AdoMet_MTases"/>
    <property type="match status" value="1"/>
</dbReference>
<dbReference type="Pfam" id="PF01795">
    <property type="entry name" value="Methyltransf_5"/>
    <property type="match status" value="1"/>
</dbReference>
<dbReference type="Gene3D" id="1.10.150.170">
    <property type="entry name" value="Putative methyltransferase TM0872, insert domain"/>
    <property type="match status" value="1"/>
</dbReference>
<dbReference type="InterPro" id="IPR002903">
    <property type="entry name" value="RsmH"/>
</dbReference>
<dbReference type="SUPFAM" id="SSF81799">
    <property type="entry name" value="Putative methyltransferase TM0872, insert domain"/>
    <property type="match status" value="1"/>
</dbReference>
<evidence type="ECO:0000313" key="8">
    <source>
        <dbReference type="Proteomes" id="UP000282321"/>
    </source>
</evidence>
<dbReference type="Gene3D" id="3.40.50.150">
    <property type="entry name" value="Vaccinia Virus protein VP39"/>
    <property type="match status" value="1"/>
</dbReference>
<evidence type="ECO:0000256" key="2">
    <source>
        <dbReference type="ARBA" id="ARBA00022552"/>
    </source>
</evidence>
<comment type="subcellular location">
    <subcellularLocation>
        <location evidence="6">Cytoplasm</location>
    </subcellularLocation>
</comment>
<evidence type="ECO:0000256" key="3">
    <source>
        <dbReference type="ARBA" id="ARBA00022603"/>
    </source>
</evidence>
<name>A0A660SCK3_UNCT6</name>
<dbReference type="InterPro" id="IPR029063">
    <property type="entry name" value="SAM-dependent_MTases_sf"/>
</dbReference>
<feature type="binding site" evidence="6">
    <location>
        <position position="105"/>
    </location>
    <ligand>
        <name>S-adenosyl-L-methionine</name>
        <dbReference type="ChEBI" id="CHEBI:59789"/>
    </ligand>
</feature>
<accession>A0A660SCK3</accession>
<dbReference type="GO" id="GO:0070475">
    <property type="term" value="P:rRNA base methylation"/>
    <property type="evidence" value="ECO:0007669"/>
    <property type="project" value="UniProtKB-UniRule"/>
</dbReference>
<comment type="similarity">
    <text evidence="1 6">Belongs to the methyltransferase superfamily. RsmH family.</text>
</comment>
<evidence type="ECO:0000256" key="5">
    <source>
        <dbReference type="ARBA" id="ARBA00022691"/>
    </source>
</evidence>
<comment type="catalytic activity">
    <reaction evidence="6">
        <text>cytidine(1402) in 16S rRNA + S-adenosyl-L-methionine = N(4)-methylcytidine(1402) in 16S rRNA + S-adenosyl-L-homocysteine + H(+)</text>
        <dbReference type="Rhea" id="RHEA:42928"/>
        <dbReference type="Rhea" id="RHEA-COMP:10286"/>
        <dbReference type="Rhea" id="RHEA-COMP:10287"/>
        <dbReference type="ChEBI" id="CHEBI:15378"/>
        <dbReference type="ChEBI" id="CHEBI:57856"/>
        <dbReference type="ChEBI" id="CHEBI:59789"/>
        <dbReference type="ChEBI" id="CHEBI:74506"/>
        <dbReference type="ChEBI" id="CHEBI:82748"/>
        <dbReference type="EC" id="2.1.1.199"/>
    </reaction>
</comment>
<evidence type="ECO:0000313" key="7">
    <source>
        <dbReference type="EMBL" id="RKX67730.1"/>
    </source>
</evidence>
<dbReference type="EMBL" id="QNBC01000012">
    <property type="protein sequence ID" value="RKX67730.1"/>
    <property type="molecule type" value="Genomic_DNA"/>
</dbReference>
<dbReference type="NCBIfam" id="TIGR00006">
    <property type="entry name" value="16S rRNA (cytosine(1402)-N(4))-methyltransferase RsmH"/>
    <property type="match status" value="1"/>
</dbReference>
<comment type="caution">
    <text evidence="7">The sequence shown here is derived from an EMBL/GenBank/DDBJ whole genome shotgun (WGS) entry which is preliminary data.</text>
</comment>
<comment type="function">
    <text evidence="6">Specifically methylates the N4 position of cytidine in position 1402 (C1402) of 16S rRNA.</text>
</comment>
<keyword evidence="3 6" id="KW-0489">Methyltransferase</keyword>
<dbReference type="EC" id="2.1.1.199" evidence="6"/>
<dbReference type="AlphaFoldDB" id="A0A660SCK3"/>
<dbReference type="PANTHER" id="PTHR11265">
    <property type="entry name" value="S-ADENOSYL-METHYLTRANSFERASE MRAW"/>
    <property type="match status" value="1"/>
</dbReference>
<dbReference type="InterPro" id="IPR023397">
    <property type="entry name" value="SAM-dep_MeTrfase_MraW_recog"/>
</dbReference>
<dbReference type="PANTHER" id="PTHR11265:SF0">
    <property type="entry name" value="12S RRNA N4-METHYLCYTIDINE METHYLTRANSFERASE"/>
    <property type="match status" value="1"/>
</dbReference>
<reference evidence="7 8" key="1">
    <citation type="submission" date="2018-06" db="EMBL/GenBank/DDBJ databases">
        <title>Extensive metabolic versatility and redundancy in microbially diverse, dynamic hydrothermal sediments.</title>
        <authorList>
            <person name="Dombrowski N."/>
            <person name="Teske A."/>
            <person name="Baker B.J."/>
        </authorList>
    </citation>
    <scope>NUCLEOTIDE SEQUENCE [LARGE SCALE GENOMIC DNA]</scope>
    <source>
        <strain evidence="7">B35_G9</strain>
    </source>
</reference>
<dbReference type="HAMAP" id="MF_01007">
    <property type="entry name" value="16SrRNA_methyltr_H"/>
    <property type="match status" value="1"/>
</dbReference>
<evidence type="ECO:0000256" key="4">
    <source>
        <dbReference type="ARBA" id="ARBA00022679"/>
    </source>
</evidence>
<dbReference type="GO" id="GO:0071424">
    <property type="term" value="F:rRNA (cytosine-N4-)-methyltransferase activity"/>
    <property type="evidence" value="ECO:0007669"/>
    <property type="project" value="UniProtKB-UniRule"/>
</dbReference>
<organism evidence="7 8">
    <name type="scientific">candidate division TA06 bacterium</name>
    <dbReference type="NCBI Taxonomy" id="2250710"/>
    <lineage>
        <taxon>Bacteria</taxon>
        <taxon>Bacteria division TA06</taxon>
    </lineage>
</organism>
<keyword evidence="6" id="KW-0963">Cytoplasm</keyword>
<dbReference type="SUPFAM" id="SSF53335">
    <property type="entry name" value="S-adenosyl-L-methionine-dependent methyltransferases"/>
    <property type="match status" value="1"/>
</dbReference>
<feature type="binding site" evidence="6">
    <location>
        <position position="53"/>
    </location>
    <ligand>
        <name>S-adenosyl-L-methionine</name>
        <dbReference type="ChEBI" id="CHEBI:59789"/>
    </ligand>
</feature>
<evidence type="ECO:0000256" key="6">
    <source>
        <dbReference type="HAMAP-Rule" id="MF_01007"/>
    </source>
</evidence>